<feature type="non-terminal residue" evidence="1">
    <location>
        <position position="18"/>
    </location>
</feature>
<evidence type="ECO:0000313" key="1">
    <source>
        <dbReference type="EMBL" id="GKT27231.1"/>
    </source>
</evidence>
<name>A0ABQ5K3S3_9EUKA</name>
<reference evidence="1" key="1">
    <citation type="submission" date="2022-03" db="EMBL/GenBank/DDBJ databases">
        <title>Draft genome sequence of Aduncisulcus paluster, a free-living microaerophilic Fornicata.</title>
        <authorList>
            <person name="Yuyama I."/>
            <person name="Kume K."/>
            <person name="Tamura T."/>
            <person name="Inagaki Y."/>
            <person name="Hashimoto T."/>
        </authorList>
    </citation>
    <scope>NUCLEOTIDE SEQUENCE</scope>
    <source>
        <strain evidence="1">NY0171</strain>
    </source>
</reference>
<dbReference type="Proteomes" id="UP001057375">
    <property type="component" value="Unassembled WGS sequence"/>
</dbReference>
<evidence type="ECO:0000313" key="2">
    <source>
        <dbReference type="Proteomes" id="UP001057375"/>
    </source>
</evidence>
<keyword evidence="2" id="KW-1185">Reference proteome</keyword>
<sequence>MTEEAQSSIETGEISRLF</sequence>
<organism evidence="1 2">
    <name type="scientific">Aduncisulcus paluster</name>
    <dbReference type="NCBI Taxonomy" id="2918883"/>
    <lineage>
        <taxon>Eukaryota</taxon>
        <taxon>Metamonada</taxon>
        <taxon>Carpediemonas-like organisms</taxon>
        <taxon>Aduncisulcus</taxon>
    </lineage>
</organism>
<comment type="caution">
    <text evidence="1">The sequence shown here is derived from an EMBL/GenBank/DDBJ whole genome shotgun (WGS) entry which is preliminary data.</text>
</comment>
<proteinExistence type="predicted"/>
<protein>
    <submittedName>
        <fullName evidence="1">Uncharacterized protein</fullName>
    </submittedName>
</protein>
<gene>
    <name evidence="1" type="ORF">ADUPG1_013693</name>
</gene>
<dbReference type="EMBL" id="BQXS01012722">
    <property type="protein sequence ID" value="GKT27231.1"/>
    <property type="molecule type" value="Genomic_DNA"/>
</dbReference>
<accession>A0ABQ5K3S3</accession>